<dbReference type="NCBIfam" id="TIGR04256">
    <property type="entry name" value="GxxExxY"/>
    <property type="match status" value="1"/>
</dbReference>
<reference evidence="1 2" key="1">
    <citation type="submission" date="2020-10" db="EMBL/GenBank/DDBJ databases">
        <title>Connecting structure to function with the recovery of over 1000 high-quality activated sludge metagenome-assembled genomes encoding full-length rRNA genes using long-read sequencing.</title>
        <authorList>
            <person name="Singleton C.M."/>
            <person name="Petriglieri F."/>
            <person name="Kristensen J.M."/>
            <person name="Kirkegaard R.H."/>
            <person name="Michaelsen T.Y."/>
            <person name="Andersen M.H."/>
            <person name="Karst S.M."/>
            <person name="Dueholm M.S."/>
            <person name="Nielsen P.H."/>
            <person name="Albertsen M."/>
        </authorList>
    </citation>
    <scope>NUCLEOTIDE SEQUENCE [LARGE SCALE GENOMIC DNA]</scope>
    <source>
        <strain evidence="1">Ribe_18-Q3-R11-54_MAXAC.273</strain>
    </source>
</reference>
<dbReference type="Proteomes" id="UP000808337">
    <property type="component" value="Unassembled WGS sequence"/>
</dbReference>
<accession>A0A9D7SU80</accession>
<dbReference type="Pfam" id="PF13366">
    <property type="entry name" value="PDDEXK_3"/>
    <property type="match status" value="1"/>
</dbReference>
<sequence length="133" mass="15426">MENKYLHAQTTSVILSAYFKVYNTLGYGFLEKVYQNAMCIEFRKRGIPCIPSNNVCVYYEGEEVGHYVTDIIVDNVVIVELKAAEGLREEHEAQLTNYLKATDIEVGMLLNFGKKPEYKRKVFSEEYKKHRNS</sequence>
<evidence type="ECO:0000313" key="1">
    <source>
        <dbReference type="EMBL" id="MBK9981952.1"/>
    </source>
</evidence>
<gene>
    <name evidence="1" type="ORF">IPP15_05920</name>
</gene>
<dbReference type="EMBL" id="JADKGY010000001">
    <property type="protein sequence ID" value="MBK9981952.1"/>
    <property type="molecule type" value="Genomic_DNA"/>
</dbReference>
<dbReference type="InterPro" id="IPR026350">
    <property type="entry name" value="GxxExxY"/>
</dbReference>
<evidence type="ECO:0000313" key="2">
    <source>
        <dbReference type="Proteomes" id="UP000808337"/>
    </source>
</evidence>
<protein>
    <submittedName>
        <fullName evidence="1">GxxExxY protein</fullName>
    </submittedName>
</protein>
<name>A0A9D7SU80_9BACT</name>
<comment type="caution">
    <text evidence="1">The sequence shown here is derived from an EMBL/GenBank/DDBJ whole genome shotgun (WGS) entry which is preliminary data.</text>
</comment>
<proteinExistence type="predicted"/>
<organism evidence="1 2">
    <name type="scientific">Candidatus Opimibacter skivensis</name>
    <dbReference type="NCBI Taxonomy" id="2982028"/>
    <lineage>
        <taxon>Bacteria</taxon>
        <taxon>Pseudomonadati</taxon>
        <taxon>Bacteroidota</taxon>
        <taxon>Saprospiria</taxon>
        <taxon>Saprospirales</taxon>
        <taxon>Saprospiraceae</taxon>
        <taxon>Candidatus Opimibacter</taxon>
    </lineage>
</organism>
<dbReference type="AlphaFoldDB" id="A0A9D7SU80"/>